<evidence type="ECO:0000256" key="6">
    <source>
        <dbReference type="ARBA" id="ARBA00023136"/>
    </source>
</evidence>
<protein>
    <recommendedName>
        <fullName evidence="11">Phosphate transporter</fullName>
    </recommendedName>
</protein>
<keyword evidence="6 8" id="KW-0472">Membrane</keyword>
<evidence type="ECO:0008006" key="11">
    <source>
        <dbReference type="Google" id="ProtNLM"/>
    </source>
</evidence>
<organism evidence="9 10">
    <name type="scientific">Raphidocelis subcapitata</name>
    <dbReference type="NCBI Taxonomy" id="307507"/>
    <lineage>
        <taxon>Eukaryota</taxon>
        <taxon>Viridiplantae</taxon>
        <taxon>Chlorophyta</taxon>
        <taxon>core chlorophytes</taxon>
        <taxon>Chlorophyceae</taxon>
        <taxon>CS clade</taxon>
        <taxon>Sphaeropleales</taxon>
        <taxon>Selenastraceae</taxon>
        <taxon>Raphidocelis</taxon>
    </lineage>
</organism>
<dbReference type="InterPro" id="IPR001204">
    <property type="entry name" value="Phos_transporter"/>
</dbReference>
<proteinExistence type="predicted"/>
<reference evidence="9 10" key="1">
    <citation type="journal article" date="2018" name="Sci. Rep.">
        <title>Raphidocelis subcapitata (=Pseudokirchneriella subcapitata) provides an insight into genome evolution and environmental adaptations in the Sphaeropleales.</title>
        <authorList>
            <person name="Suzuki S."/>
            <person name="Yamaguchi H."/>
            <person name="Nakajima N."/>
            <person name="Kawachi M."/>
        </authorList>
    </citation>
    <scope>NUCLEOTIDE SEQUENCE [LARGE SCALE GENOMIC DNA]</scope>
    <source>
        <strain evidence="9 10">NIES-35</strain>
    </source>
</reference>
<evidence type="ECO:0000256" key="7">
    <source>
        <dbReference type="SAM" id="MobiDB-lite"/>
    </source>
</evidence>
<dbReference type="Proteomes" id="UP000247498">
    <property type="component" value="Unassembled WGS sequence"/>
</dbReference>
<keyword evidence="4 8" id="KW-0812">Transmembrane</keyword>
<dbReference type="STRING" id="307507.A0A2V0NYC8"/>
<dbReference type="OrthoDB" id="260807at2759"/>
<sequence>MLCALTGAAIWLLVATYWELPVSTTHSIVGGVMGFALVYGGPSAVVWNKRISEFPFVSGVLAIVLSWFVSPVLAGLISSGQWRRRRARGRRRRWPWRGPRRAWDRARQQRRPRRQGRRRRAPQQIGATHLDLPCPVKSGWGGLAK</sequence>
<dbReference type="GO" id="GO:0035435">
    <property type="term" value="P:phosphate ion transmembrane transport"/>
    <property type="evidence" value="ECO:0007669"/>
    <property type="project" value="TreeGrafter"/>
</dbReference>
<keyword evidence="2" id="KW-0813">Transport</keyword>
<evidence type="ECO:0000256" key="4">
    <source>
        <dbReference type="ARBA" id="ARBA00022692"/>
    </source>
</evidence>
<dbReference type="AlphaFoldDB" id="A0A2V0NYC8"/>
<name>A0A2V0NYC8_9CHLO</name>
<evidence type="ECO:0000256" key="8">
    <source>
        <dbReference type="SAM" id="Phobius"/>
    </source>
</evidence>
<evidence type="ECO:0000256" key="1">
    <source>
        <dbReference type="ARBA" id="ARBA00004141"/>
    </source>
</evidence>
<evidence type="ECO:0000313" key="10">
    <source>
        <dbReference type="Proteomes" id="UP000247498"/>
    </source>
</evidence>
<gene>
    <name evidence="9" type="ORF">Rsub_03145</name>
</gene>
<dbReference type="PANTHER" id="PTHR11101:SF96">
    <property type="entry name" value="PHOSPHATE TRANSPORTER"/>
    <property type="match status" value="1"/>
</dbReference>
<evidence type="ECO:0000256" key="3">
    <source>
        <dbReference type="ARBA" id="ARBA00022592"/>
    </source>
</evidence>
<dbReference type="EMBL" id="BDRX01000018">
    <property type="protein sequence ID" value="GBF90573.1"/>
    <property type="molecule type" value="Genomic_DNA"/>
</dbReference>
<keyword evidence="3" id="KW-0592">Phosphate transport</keyword>
<feature type="transmembrane region" description="Helical" evidence="8">
    <location>
        <begin position="58"/>
        <end position="82"/>
    </location>
</feature>
<feature type="compositionally biased region" description="Basic residues" evidence="7">
    <location>
        <begin position="108"/>
        <end position="121"/>
    </location>
</feature>
<comment type="caution">
    <text evidence="9">The sequence shown here is derived from an EMBL/GenBank/DDBJ whole genome shotgun (WGS) entry which is preliminary data.</text>
</comment>
<keyword evidence="10" id="KW-1185">Reference proteome</keyword>
<evidence type="ECO:0000256" key="2">
    <source>
        <dbReference type="ARBA" id="ARBA00022448"/>
    </source>
</evidence>
<comment type="subcellular location">
    <subcellularLocation>
        <location evidence="1">Membrane</location>
        <topology evidence="1">Multi-pass membrane protein</topology>
    </subcellularLocation>
</comment>
<dbReference type="GO" id="GO:0005315">
    <property type="term" value="F:phosphate transmembrane transporter activity"/>
    <property type="evidence" value="ECO:0007669"/>
    <property type="project" value="InterPro"/>
</dbReference>
<dbReference type="GO" id="GO:0016020">
    <property type="term" value="C:membrane"/>
    <property type="evidence" value="ECO:0007669"/>
    <property type="project" value="UniProtKB-SubCell"/>
</dbReference>
<dbReference type="PANTHER" id="PTHR11101">
    <property type="entry name" value="PHOSPHATE TRANSPORTER"/>
    <property type="match status" value="1"/>
</dbReference>
<dbReference type="InParanoid" id="A0A2V0NYC8"/>
<dbReference type="Pfam" id="PF01384">
    <property type="entry name" value="PHO4"/>
    <property type="match status" value="1"/>
</dbReference>
<accession>A0A2V0NYC8</accession>
<keyword evidence="5 8" id="KW-1133">Transmembrane helix</keyword>
<evidence type="ECO:0000256" key="5">
    <source>
        <dbReference type="ARBA" id="ARBA00022989"/>
    </source>
</evidence>
<feature type="region of interest" description="Disordered" evidence="7">
    <location>
        <begin position="100"/>
        <end position="133"/>
    </location>
</feature>
<evidence type="ECO:0000313" key="9">
    <source>
        <dbReference type="EMBL" id="GBF90573.1"/>
    </source>
</evidence>